<sequence length="58" mass="6262" precursor="true">MRNLIKILVMATFVFGLVACGGEKKAEPQKETVTTETAQPDTAAKADTTMQDTTQAEM</sequence>
<evidence type="ECO:0000313" key="3">
    <source>
        <dbReference type="EMBL" id="EHO42816.1"/>
    </source>
</evidence>
<proteinExistence type="predicted"/>
<accession>H1XUY3</accession>
<dbReference type="HOGENOM" id="CLU_2970706_0_0_0"/>
<dbReference type="InParanoid" id="H1XUY3"/>
<keyword evidence="4" id="KW-1185">Reference proteome</keyword>
<feature type="region of interest" description="Disordered" evidence="1">
    <location>
        <begin position="25"/>
        <end position="58"/>
    </location>
</feature>
<evidence type="ECO:0000313" key="2">
    <source>
        <dbReference type="EMBL" id="APF18843.1"/>
    </source>
</evidence>
<dbReference type="PROSITE" id="PS51257">
    <property type="entry name" value="PROKAR_LIPOPROTEIN"/>
    <property type="match status" value="1"/>
</dbReference>
<feature type="compositionally biased region" description="Polar residues" evidence="1">
    <location>
        <begin position="48"/>
        <end position="58"/>
    </location>
</feature>
<dbReference type="KEGG" id="caby:Cabys_2094"/>
<organism evidence="3 4">
    <name type="scientific">Caldithrix abyssi DSM 13497</name>
    <dbReference type="NCBI Taxonomy" id="880073"/>
    <lineage>
        <taxon>Bacteria</taxon>
        <taxon>Pseudomonadati</taxon>
        <taxon>Calditrichota</taxon>
        <taxon>Calditrichia</taxon>
        <taxon>Calditrichales</taxon>
        <taxon>Calditrichaceae</taxon>
        <taxon>Caldithrix</taxon>
    </lineage>
</organism>
<dbReference type="Proteomes" id="UP000004671">
    <property type="component" value="Chromosome"/>
</dbReference>
<dbReference type="EMBL" id="CM001402">
    <property type="protein sequence ID" value="EHO42816.1"/>
    <property type="molecule type" value="Genomic_DNA"/>
</dbReference>
<dbReference type="PaxDb" id="880073-Calab_3210"/>
<gene>
    <name evidence="2" type="ORF">Cabys_2094</name>
    <name evidence="3" type="ORF">Calab_3210</name>
</gene>
<reference evidence="2 5" key="2">
    <citation type="submission" date="2016-11" db="EMBL/GenBank/DDBJ databases">
        <title>Genomic analysis of Caldithrix abyssi and proposal of a novel bacterial phylum Caldithrichaeota.</title>
        <authorList>
            <person name="Kublanov I."/>
            <person name="Sigalova O."/>
            <person name="Gavrilov S."/>
            <person name="Lebedinsky A."/>
            <person name="Ivanova N."/>
            <person name="Daum C."/>
            <person name="Reddy T."/>
            <person name="Klenk H.P."/>
            <person name="Goker M."/>
            <person name="Reva O."/>
            <person name="Miroshnichenko M."/>
            <person name="Kyprides N."/>
            <person name="Woyke T."/>
            <person name="Gelfand M."/>
        </authorList>
    </citation>
    <scope>NUCLEOTIDE SEQUENCE [LARGE SCALE GENOMIC DNA]</scope>
    <source>
        <strain evidence="2 5">LF13</strain>
    </source>
</reference>
<evidence type="ECO:0000256" key="1">
    <source>
        <dbReference type="SAM" id="MobiDB-lite"/>
    </source>
</evidence>
<evidence type="ECO:0000313" key="5">
    <source>
        <dbReference type="Proteomes" id="UP000183868"/>
    </source>
</evidence>
<feature type="compositionally biased region" description="Polar residues" evidence="1">
    <location>
        <begin position="31"/>
        <end position="40"/>
    </location>
</feature>
<dbReference type="Proteomes" id="UP000183868">
    <property type="component" value="Chromosome"/>
</dbReference>
<reference evidence="3 4" key="1">
    <citation type="submission" date="2011-09" db="EMBL/GenBank/DDBJ databases">
        <title>The permanent draft genome of Caldithrix abyssi DSM 13497.</title>
        <authorList>
            <consortium name="US DOE Joint Genome Institute (JGI-PGF)"/>
            <person name="Lucas S."/>
            <person name="Han J."/>
            <person name="Lapidus A."/>
            <person name="Bruce D."/>
            <person name="Goodwin L."/>
            <person name="Pitluck S."/>
            <person name="Peters L."/>
            <person name="Kyrpides N."/>
            <person name="Mavromatis K."/>
            <person name="Ivanova N."/>
            <person name="Mikhailova N."/>
            <person name="Chertkov O."/>
            <person name="Detter J.C."/>
            <person name="Tapia R."/>
            <person name="Han C."/>
            <person name="Land M."/>
            <person name="Hauser L."/>
            <person name="Markowitz V."/>
            <person name="Cheng J.-F."/>
            <person name="Hugenholtz P."/>
            <person name="Woyke T."/>
            <person name="Wu D."/>
            <person name="Spring S."/>
            <person name="Brambilla E."/>
            <person name="Klenk H.-P."/>
            <person name="Eisen J.A."/>
        </authorList>
    </citation>
    <scope>NUCLEOTIDE SEQUENCE [LARGE SCALE GENOMIC DNA]</scope>
    <source>
        <strain evidence="3 4">DSM 13497</strain>
    </source>
</reference>
<evidence type="ECO:0000313" key="4">
    <source>
        <dbReference type="Proteomes" id="UP000004671"/>
    </source>
</evidence>
<name>H1XUY3_CALAY</name>
<dbReference type="STRING" id="880073.Cabys_2094"/>
<protein>
    <submittedName>
        <fullName evidence="3">Uncharacterized protein</fullName>
    </submittedName>
</protein>
<dbReference type="RefSeq" id="WP_006930169.1">
    <property type="nucleotide sequence ID" value="NZ_CM001402.1"/>
</dbReference>
<dbReference type="EMBL" id="CP018099">
    <property type="protein sequence ID" value="APF18843.1"/>
    <property type="molecule type" value="Genomic_DNA"/>
</dbReference>
<dbReference type="AlphaFoldDB" id="H1XUY3"/>